<evidence type="ECO:0000256" key="1">
    <source>
        <dbReference type="SAM" id="MobiDB-lite"/>
    </source>
</evidence>
<name>A0ABT3QDY9_9PROT</name>
<protein>
    <submittedName>
        <fullName evidence="2">BA14K family protein</fullName>
    </submittedName>
</protein>
<dbReference type="RefSeq" id="WP_086553568.1">
    <property type="nucleotide sequence ID" value="NZ_JAERKX010000012.1"/>
</dbReference>
<dbReference type="EMBL" id="JAPIUZ010000002">
    <property type="protein sequence ID" value="MCX2563513.1"/>
    <property type="molecule type" value="Genomic_DNA"/>
</dbReference>
<feature type="compositionally biased region" description="Polar residues" evidence="1">
    <location>
        <begin position="40"/>
        <end position="59"/>
    </location>
</feature>
<gene>
    <name evidence="2" type="ORF">OQ497_05990</name>
</gene>
<organism evidence="2 3">
    <name type="scientific">Acetobacter thailandicus</name>
    <dbReference type="NCBI Taxonomy" id="1502842"/>
    <lineage>
        <taxon>Bacteria</taxon>
        <taxon>Pseudomonadati</taxon>
        <taxon>Pseudomonadota</taxon>
        <taxon>Alphaproteobacteria</taxon>
        <taxon>Acetobacterales</taxon>
        <taxon>Acetobacteraceae</taxon>
        <taxon>Acetobacter</taxon>
    </lineage>
</organism>
<accession>A0ABT3QDY9</accession>
<proteinExistence type="predicted"/>
<reference evidence="2 3" key="1">
    <citation type="submission" date="2022-11" db="EMBL/GenBank/DDBJ databases">
        <title>Genome sequencing of Acetobacter type strain.</title>
        <authorList>
            <person name="Heo J."/>
            <person name="Lee D."/>
            <person name="Han B.-H."/>
            <person name="Hong S.-B."/>
            <person name="Kwon S.-W."/>
        </authorList>
    </citation>
    <scope>NUCLEOTIDE SEQUENCE [LARGE SCALE GENOMIC DNA]</scope>
    <source>
        <strain evidence="2 3">KACC 21253</strain>
    </source>
</reference>
<sequence>MSEGFLFRGAVTCAVITFLAGCSAQPARKPPQTFAPGLVSQPSETYSESMVVNDPSASPDTPLCGTAAREAQAMAAQNYPQPYSAGSSCTQNACFNPQTGTYIASDGTQRVCR</sequence>
<feature type="region of interest" description="Disordered" evidence="1">
    <location>
        <begin position="33"/>
        <end position="60"/>
    </location>
</feature>
<evidence type="ECO:0000313" key="2">
    <source>
        <dbReference type="EMBL" id="MCX2563513.1"/>
    </source>
</evidence>
<dbReference type="Proteomes" id="UP001301152">
    <property type="component" value="Unassembled WGS sequence"/>
</dbReference>
<comment type="caution">
    <text evidence="2">The sequence shown here is derived from an EMBL/GenBank/DDBJ whole genome shotgun (WGS) entry which is preliminary data.</text>
</comment>
<keyword evidence="3" id="KW-1185">Reference proteome</keyword>
<evidence type="ECO:0000313" key="3">
    <source>
        <dbReference type="Proteomes" id="UP001301152"/>
    </source>
</evidence>